<evidence type="ECO:0000256" key="4">
    <source>
        <dbReference type="ARBA" id="ARBA00023163"/>
    </source>
</evidence>
<evidence type="ECO:0000313" key="6">
    <source>
        <dbReference type="EMBL" id="HJB08390.1"/>
    </source>
</evidence>
<dbReference type="Proteomes" id="UP000886804">
    <property type="component" value="Unassembled WGS sequence"/>
</dbReference>
<proteinExistence type="inferred from homology"/>
<keyword evidence="3" id="KW-0238">DNA-binding</keyword>
<dbReference type="SUPFAM" id="SSF46785">
    <property type="entry name" value="Winged helix' DNA-binding domain"/>
    <property type="match status" value="1"/>
</dbReference>
<dbReference type="GO" id="GO:0005829">
    <property type="term" value="C:cytosol"/>
    <property type="evidence" value="ECO:0007669"/>
    <property type="project" value="TreeGrafter"/>
</dbReference>
<dbReference type="InterPro" id="IPR036388">
    <property type="entry name" value="WH-like_DNA-bd_sf"/>
</dbReference>
<dbReference type="InterPro" id="IPR005119">
    <property type="entry name" value="LysR_subst-bd"/>
</dbReference>
<reference evidence="6" key="1">
    <citation type="journal article" date="2021" name="PeerJ">
        <title>Extensive microbial diversity within the chicken gut microbiome revealed by metagenomics and culture.</title>
        <authorList>
            <person name="Gilroy R."/>
            <person name="Ravi A."/>
            <person name="Getino M."/>
            <person name="Pursley I."/>
            <person name="Horton D.L."/>
            <person name="Alikhan N.F."/>
            <person name="Baker D."/>
            <person name="Gharbi K."/>
            <person name="Hall N."/>
            <person name="Watson M."/>
            <person name="Adriaenssens E.M."/>
            <person name="Foster-Nyarko E."/>
            <person name="Jarju S."/>
            <person name="Secka A."/>
            <person name="Antonio M."/>
            <person name="Oren A."/>
            <person name="Chaudhuri R.R."/>
            <person name="La Ragione R."/>
            <person name="Hildebrand F."/>
            <person name="Pallen M.J."/>
        </authorList>
    </citation>
    <scope>NUCLEOTIDE SEQUENCE</scope>
    <source>
        <strain evidence="6">CHK188-4685</strain>
    </source>
</reference>
<evidence type="ECO:0000256" key="2">
    <source>
        <dbReference type="ARBA" id="ARBA00023015"/>
    </source>
</evidence>
<sequence length="310" mass="35465">MEIRQFSYVSMVAECGSFTKAAARLFITQPALSNYINKLEEDLGVRLFDRSVTPVKLTYAGEQYLEYAKNGQILVEGLQRKMRDISQNQTGRLRLGFPSERIIYMLPLLLPVFQKEYSGVRIETVNGSGEHLMEALMTGGVDFVFMPVWNARKGIGQYKVSDEELVLVAAKGYLKDEDLLDRERRIFNWKRISRLPLITLEKGHVLRNCVDTLLKGTGTTANIRMESHSNMLSCRLAAQGVGVAVVPEITVGMLRDTENMEYYHLAEYPVTWEVDALYREDIYLGRLERDLLRIVRETLQSHKKKLLGSF</sequence>
<organism evidence="6 7">
    <name type="scientific">Candidatus Enterocloster faecavium</name>
    <dbReference type="NCBI Taxonomy" id="2838560"/>
    <lineage>
        <taxon>Bacteria</taxon>
        <taxon>Bacillati</taxon>
        <taxon>Bacillota</taxon>
        <taxon>Clostridia</taxon>
        <taxon>Lachnospirales</taxon>
        <taxon>Lachnospiraceae</taxon>
        <taxon>Enterocloster</taxon>
    </lineage>
</organism>
<keyword evidence="2" id="KW-0805">Transcription regulation</keyword>
<dbReference type="FunFam" id="1.10.10.10:FF:000001">
    <property type="entry name" value="LysR family transcriptional regulator"/>
    <property type="match status" value="1"/>
</dbReference>
<dbReference type="Gene3D" id="1.10.10.10">
    <property type="entry name" value="Winged helix-like DNA-binding domain superfamily/Winged helix DNA-binding domain"/>
    <property type="match status" value="1"/>
</dbReference>
<comment type="similarity">
    <text evidence="1">Belongs to the LysR transcriptional regulatory family.</text>
</comment>
<dbReference type="PRINTS" id="PR00039">
    <property type="entry name" value="HTHLYSR"/>
</dbReference>
<evidence type="ECO:0000259" key="5">
    <source>
        <dbReference type="PROSITE" id="PS50931"/>
    </source>
</evidence>
<dbReference type="CDD" id="cd05466">
    <property type="entry name" value="PBP2_LTTR_substrate"/>
    <property type="match status" value="1"/>
</dbReference>
<gene>
    <name evidence="6" type="ORF">H9716_11105</name>
</gene>
<dbReference type="AlphaFoldDB" id="A0A9D2RLT6"/>
<dbReference type="GO" id="GO:0003700">
    <property type="term" value="F:DNA-binding transcription factor activity"/>
    <property type="evidence" value="ECO:0007669"/>
    <property type="project" value="InterPro"/>
</dbReference>
<dbReference type="PANTHER" id="PTHR30419">
    <property type="entry name" value="HTH-TYPE TRANSCRIPTIONAL REGULATOR YBHD"/>
    <property type="match status" value="1"/>
</dbReference>
<reference evidence="6" key="2">
    <citation type="submission" date="2021-04" db="EMBL/GenBank/DDBJ databases">
        <authorList>
            <person name="Gilroy R."/>
        </authorList>
    </citation>
    <scope>NUCLEOTIDE SEQUENCE</scope>
    <source>
        <strain evidence="6">CHK188-4685</strain>
    </source>
</reference>
<dbReference type="Pfam" id="PF03466">
    <property type="entry name" value="LysR_substrate"/>
    <property type="match status" value="1"/>
</dbReference>
<dbReference type="Pfam" id="PF00126">
    <property type="entry name" value="HTH_1"/>
    <property type="match status" value="1"/>
</dbReference>
<keyword evidence="4" id="KW-0804">Transcription</keyword>
<dbReference type="EMBL" id="DWYS01000133">
    <property type="protein sequence ID" value="HJB08390.1"/>
    <property type="molecule type" value="Genomic_DNA"/>
</dbReference>
<accession>A0A9D2RLT6</accession>
<evidence type="ECO:0000256" key="1">
    <source>
        <dbReference type="ARBA" id="ARBA00009437"/>
    </source>
</evidence>
<dbReference type="InterPro" id="IPR036390">
    <property type="entry name" value="WH_DNA-bd_sf"/>
</dbReference>
<dbReference type="SUPFAM" id="SSF53850">
    <property type="entry name" value="Periplasmic binding protein-like II"/>
    <property type="match status" value="1"/>
</dbReference>
<protein>
    <submittedName>
        <fullName evidence="6">LysR family transcriptional regulator</fullName>
    </submittedName>
</protein>
<feature type="domain" description="HTH lysR-type" evidence="5">
    <location>
        <begin position="1"/>
        <end position="58"/>
    </location>
</feature>
<comment type="caution">
    <text evidence="6">The sequence shown here is derived from an EMBL/GenBank/DDBJ whole genome shotgun (WGS) entry which is preliminary data.</text>
</comment>
<dbReference type="GO" id="GO:0003677">
    <property type="term" value="F:DNA binding"/>
    <property type="evidence" value="ECO:0007669"/>
    <property type="project" value="UniProtKB-KW"/>
</dbReference>
<dbReference type="PROSITE" id="PS50931">
    <property type="entry name" value="HTH_LYSR"/>
    <property type="match status" value="1"/>
</dbReference>
<dbReference type="Gene3D" id="3.40.190.10">
    <property type="entry name" value="Periplasmic binding protein-like II"/>
    <property type="match status" value="2"/>
</dbReference>
<evidence type="ECO:0000256" key="3">
    <source>
        <dbReference type="ARBA" id="ARBA00023125"/>
    </source>
</evidence>
<dbReference type="InterPro" id="IPR000847">
    <property type="entry name" value="LysR_HTH_N"/>
</dbReference>
<evidence type="ECO:0000313" key="7">
    <source>
        <dbReference type="Proteomes" id="UP000886804"/>
    </source>
</evidence>
<name>A0A9D2RLT6_9FIRM</name>
<dbReference type="InterPro" id="IPR050950">
    <property type="entry name" value="HTH-type_LysR_regulators"/>
</dbReference>